<comment type="caution">
    <text evidence="5">The sequence shown here is derived from an EMBL/GenBank/DDBJ whole genome shotgun (WGS) entry which is preliminary data.</text>
</comment>
<dbReference type="InterPro" id="IPR020806">
    <property type="entry name" value="PKS_PP-bd"/>
</dbReference>
<dbReference type="SMART" id="SM00823">
    <property type="entry name" value="PKS_PP"/>
    <property type="match status" value="1"/>
</dbReference>
<comment type="cofactor">
    <cofactor evidence="1">
        <name>pantetheine 4'-phosphate</name>
        <dbReference type="ChEBI" id="CHEBI:47942"/>
    </cofactor>
</comment>
<dbReference type="SUPFAM" id="SSF47336">
    <property type="entry name" value="ACP-like"/>
    <property type="match status" value="1"/>
</dbReference>
<feature type="domain" description="Carrier" evidence="4">
    <location>
        <begin position="224"/>
        <end position="298"/>
    </location>
</feature>
<dbReference type="AlphaFoldDB" id="A0A5B1BMP8"/>
<evidence type="ECO:0000313" key="6">
    <source>
        <dbReference type="Proteomes" id="UP000324701"/>
    </source>
</evidence>
<dbReference type="GO" id="GO:0005829">
    <property type="term" value="C:cytosol"/>
    <property type="evidence" value="ECO:0007669"/>
    <property type="project" value="TreeGrafter"/>
</dbReference>
<reference evidence="5 6" key="1">
    <citation type="submission" date="2019-09" db="EMBL/GenBank/DDBJ databases">
        <title>Report of infection by Mycobacterium simiae a patient suffering from pulmonary tuberculosis.</title>
        <authorList>
            <person name="Mohanty P.S."/>
            <person name="Bansal A.K."/>
            <person name="Singh H."/>
            <person name="Sharma S."/>
            <person name="Patil S.A."/>
            <person name="Upadhaya P."/>
            <person name="Singh P.K."/>
            <person name="Kumar D."/>
            <person name="Kumar S."/>
            <person name="Singh R.K."/>
            <person name="Chaudhary B."/>
        </authorList>
    </citation>
    <scope>NUCLEOTIDE SEQUENCE [LARGE SCALE GENOMIC DNA]</scope>
    <source>
        <strain evidence="5 6">JAL-560-SIM</strain>
    </source>
</reference>
<dbReference type="InterPro" id="IPR006162">
    <property type="entry name" value="Ppantetheine_attach_site"/>
</dbReference>
<dbReference type="SUPFAM" id="SSF52777">
    <property type="entry name" value="CoA-dependent acyltransferases"/>
    <property type="match status" value="1"/>
</dbReference>
<dbReference type="Pfam" id="PF00550">
    <property type="entry name" value="PP-binding"/>
    <property type="match status" value="1"/>
</dbReference>
<dbReference type="EMBL" id="VTZN01000067">
    <property type="protein sequence ID" value="KAA1249897.1"/>
    <property type="molecule type" value="Genomic_DNA"/>
</dbReference>
<protein>
    <submittedName>
        <fullName evidence="5">Non-ribosomal peptide synthetase</fullName>
    </submittedName>
</protein>
<dbReference type="GO" id="GO:0008610">
    <property type="term" value="P:lipid biosynthetic process"/>
    <property type="evidence" value="ECO:0007669"/>
    <property type="project" value="UniProtKB-ARBA"/>
</dbReference>
<dbReference type="PROSITE" id="PS50075">
    <property type="entry name" value="CARRIER"/>
    <property type="match status" value="1"/>
</dbReference>
<evidence type="ECO:0000259" key="4">
    <source>
        <dbReference type="PROSITE" id="PS50075"/>
    </source>
</evidence>
<dbReference type="Pfam" id="PF00668">
    <property type="entry name" value="Condensation"/>
    <property type="match status" value="1"/>
</dbReference>
<accession>A0A5B1BMP8</accession>
<sequence length="339" mass="35907">GATEFMVYQAALAILLHKLGGGTDIALGSPVASRLESATANLFGLFANVVVLRNDLSGDPTLRTALTRGRDTVLDAFAHQELPIERLVEALNPPRRRSRNPLYQHMIHFRGEDWALASRKLTDTGETTIIPLPIDFEVSLLDLDVGINVTPRHELDVRLVANADLYQPATVALIAAALNTTLDAFATTPDLPVSAVQLLPTADLARLLAPPTSAAVASSEPAAGGSVETERVLIALLEQLLDITGVDRDDNFFALGGDSIVAVRWSAQATAQSLAFTPAMVFEHMTIAELAAAVDAAAEPRSGATDLAQDYTPMSASGLDPDVLATLAASWLNESRGQS</sequence>
<dbReference type="PANTHER" id="PTHR45527:SF1">
    <property type="entry name" value="FATTY ACID SYNTHASE"/>
    <property type="match status" value="1"/>
</dbReference>
<dbReference type="RefSeq" id="WP_262490977.1">
    <property type="nucleotide sequence ID" value="NZ_VTZN01000067.1"/>
</dbReference>
<dbReference type="Gene3D" id="3.30.559.30">
    <property type="entry name" value="Nonribosomal peptide synthetase, condensation domain"/>
    <property type="match status" value="1"/>
</dbReference>
<dbReference type="PROSITE" id="PS00012">
    <property type="entry name" value="PHOSPHOPANTETHEINE"/>
    <property type="match status" value="1"/>
</dbReference>
<dbReference type="GO" id="GO:0043041">
    <property type="term" value="P:amino acid activation for nonribosomal peptide biosynthetic process"/>
    <property type="evidence" value="ECO:0007669"/>
    <property type="project" value="TreeGrafter"/>
</dbReference>
<dbReference type="SMART" id="SM01294">
    <property type="entry name" value="PKS_PP_betabranch"/>
    <property type="match status" value="1"/>
</dbReference>
<feature type="non-terminal residue" evidence="5">
    <location>
        <position position="1"/>
    </location>
</feature>
<keyword evidence="3" id="KW-0597">Phosphoprotein</keyword>
<dbReference type="GO" id="GO:0047527">
    <property type="term" value="F:2,3-dihydroxybenzoate-serine ligase activity"/>
    <property type="evidence" value="ECO:0007669"/>
    <property type="project" value="TreeGrafter"/>
</dbReference>
<organism evidence="5 6">
    <name type="scientific">Mycobacterium simiae</name>
    <name type="common">Mycobacterium habana</name>
    <dbReference type="NCBI Taxonomy" id="1784"/>
    <lineage>
        <taxon>Bacteria</taxon>
        <taxon>Bacillati</taxon>
        <taxon>Actinomycetota</taxon>
        <taxon>Actinomycetes</taxon>
        <taxon>Mycobacteriales</taxon>
        <taxon>Mycobacteriaceae</taxon>
        <taxon>Mycobacterium</taxon>
        <taxon>Mycobacterium simiae complex</taxon>
    </lineage>
</organism>
<evidence type="ECO:0000313" key="5">
    <source>
        <dbReference type="EMBL" id="KAA1249897.1"/>
    </source>
</evidence>
<keyword evidence="6" id="KW-1185">Reference proteome</keyword>
<dbReference type="PANTHER" id="PTHR45527">
    <property type="entry name" value="NONRIBOSOMAL PEPTIDE SYNTHETASE"/>
    <property type="match status" value="1"/>
</dbReference>
<dbReference type="GO" id="GO:0009239">
    <property type="term" value="P:enterobactin biosynthetic process"/>
    <property type="evidence" value="ECO:0007669"/>
    <property type="project" value="TreeGrafter"/>
</dbReference>
<dbReference type="Gene3D" id="1.10.1200.10">
    <property type="entry name" value="ACP-like"/>
    <property type="match status" value="1"/>
</dbReference>
<dbReference type="GO" id="GO:0009366">
    <property type="term" value="C:enterobactin synthetase complex"/>
    <property type="evidence" value="ECO:0007669"/>
    <property type="project" value="TreeGrafter"/>
</dbReference>
<dbReference type="InterPro" id="IPR036736">
    <property type="entry name" value="ACP-like_sf"/>
</dbReference>
<dbReference type="InterPro" id="IPR009081">
    <property type="entry name" value="PP-bd_ACP"/>
</dbReference>
<dbReference type="GO" id="GO:0031177">
    <property type="term" value="F:phosphopantetheine binding"/>
    <property type="evidence" value="ECO:0007669"/>
    <property type="project" value="InterPro"/>
</dbReference>
<evidence type="ECO:0000256" key="3">
    <source>
        <dbReference type="ARBA" id="ARBA00022553"/>
    </source>
</evidence>
<dbReference type="Gene3D" id="3.30.559.10">
    <property type="entry name" value="Chloramphenicol acetyltransferase-like domain"/>
    <property type="match status" value="1"/>
</dbReference>
<proteinExistence type="predicted"/>
<dbReference type="Proteomes" id="UP000324701">
    <property type="component" value="Unassembled WGS sequence"/>
</dbReference>
<name>A0A5B1BMP8_MYCSI</name>
<dbReference type="InterPro" id="IPR023213">
    <property type="entry name" value="CAT-like_dom_sf"/>
</dbReference>
<keyword evidence="2" id="KW-0596">Phosphopantetheine</keyword>
<evidence type="ECO:0000256" key="2">
    <source>
        <dbReference type="ARBA" id="ARBA00022450"/>
    </source>
</evidence>
<evidence type="ECO:0000256" key="1">
    <source>
        <dbReference type="ARBA" id="ARBA00001957"/>
    </source>
</evidence>
<dbReference type="InterPro" id="IPR001242">
    <property type="entry name" value="Condensation_dom"/>
</dbReference>
<gene>
    <name evidence="5" type="ORF">F0Q45_12510</name>
</gene>